<dbReference type="EC" id="5.6.2.3" evidence="11"/>
<dbReference type="CDD" id="cd18809">
    <property type="entry name" value="SF1_C_RecD"/>
    <property type="match status" value="1"/>
</dbReference>
<comment type="subunit">
    <text evidence="11">Heterotrimer of RecB, RecC and RecD. All subunits contribute to DNA-binding.</text>
</comment>
<keyword evidence="6 11" id="KW-0269">Exonuclease</keyword>
<evidence type="ECO:0000256" key="1">
    <source>
        <dbReference type="ARBA" id="ARBA00022722"/>
    </source>
</evidence>
<evidence type="ECO:0000256" key="3">
    <source>
        <dbReference type="ARBA" id="ARBA00022763"/>
    </source>
</evidence>
<comment type="miscellaneous">
    <text evidence="11">In the RecBCD complex, RecB has a slow 3'-5' helicase, an exonuclease activity and loads RecA onto ssDNA, RecD has a fast 5'-3' helicase activity, while RecC stimulates the ATPase and processivity of the RecB helicase and contributes to recognition of the Chi site.</text>
</comment>
<feature type="domain" description="UvrD-like helicase C-terminal" evidence="12">
    <location>
        <begin position="552"/>
        <end position="598"/>
    </location>
</feature>
<keyword evidence="1 11" id="KW-0540">Nuclease</keyword>
<sequence>MSLTPGPVLEPWPDLDRRLARRAEGLLADFNTAGVLEAADVHVAQRVGRLGDESDPRVLLAVALAVRGVRSGSVCVDLDAVPDLAPDADLPWPDAAQWRTAVAGSRLVEAGVLRWDAPLLYLDRYHRLEVQVADDLAARVAAAPPEVDEAALASALALVQGAHFSPEQQTAAERAVRQSTTVLTGGPGTGKTTTVARLLVLLAAQARARGQRPTVALAAFTGKAVTRLNEAVATELARMLSADEEDDHARRLAPAELADFTDLVDRASHPDALTLHRLLGWRPDNSTRFRHDRGNRLKYDVVVVDESSMVELTLVARLLESLRPTTRLVLVGDPGQLTSVGAGAVLGDVVRGFEAPGAGLSGSGPSGSGPSGPVASLVVNHRSEQDIQALAEAVRAGDADEAVRLLRRGGPEVDFVEADQPDVAEKALRDDLVDTAIAVREHALAGRATEAIERLDQHRLLCAHREGPFGVRHWNRLVERWLAERTGQPVTGEWYVGRPLLITGNDYALDVYNGETGVAVADADGRLRAWVSGSASLRDLAPARLDAVETMHAMTIHKSQGSQAQRVTVLLPEEASRLLTRELLYTAITRAEKHVRVVGTEAAVRAAVQRRAQRATGLAERLRELTAGPGQSPETV</sequence>
<dbReference type="NCBIfam" id="TIGR01447">
    <property type="entry name" value="recD"/>
    <property type="match status" value="1"/>
</dbReference>
<dbReference type="Pfam" id="PF13245">
    <property type="entry name" value="AAA_19"/>
    <property type="match status" value="1"/>
</dbReference>
<keyword evidence="15" id="KW-1185">Reference proteome</keyword>
<feature type="binding site" evidence="11">
    <location>
        <begin position="185"/>
        <end position="192"/>
    </location>
    <ligand>
        <name>ATP</name>
        <dbReference type="ChEBI" id="CHEBI:30616"/>
    </ligand>
</feature>
<dbReference type="SUPFAM" id="SSF52540">
    <property type="entry name" value="P-loop containing nucleoside triphosphate hydrolases"/>
    <property type="match status" value="2"/>
</dbReference>
<keyword evidence="4 11" id="KW-0378">Hydrolase</keyword>
<evidence type="ECO:0000256" key="10">
    <source>
        <dbReference type="ARBA" id="ARBA00023235"/>
    </source>
</evidence>
<evidence type="ECO:0000256" key="8">
    <source>
        <dbReference type="ARBA" id="ARBA00023125"/>
    </source>
</evidence>
<feature type="domain" description="RecBCD enzyme subunit RecD N-terminal" evidence="13">
    <location>
        <begin position="33"/>
        <end position="119"/>
    </location>
</feature>
<keyword evidence="2 11" id="KW-0547">Nucleotide-binding</keyword>
<dbReference type="InterPro" id="IPR050534">
    <property type="entry name" value="Coronavir_polyprotein_1ab"/>
</dbReference>
<keyword evidence="9 11" id="KW-0234">DNA repair</keyword>
<dbReference type="PANTHER" id="PTHR43788">
    <property type="entry name" value="DNA2/NAM7 HELICASE FAMILY MEMBER"/>
    <property type="match status" value="1"/>
</dbReference>
<keyword evidence="8 11" id="KW-0238">DNA-binding</keyword>
<dbReference type="EMBL" id="BAABKG010000006">
    <property type="protein sequence ID" value="GAA5155594.1"/>
    <property type="molecule type" value="Genomic_DNA"/>
</dbReference>
<evidence type="ECO:0000256" key="6">
    <source>
        <dbReference type="ARBA" id="ARBA00022839"/>
    </source>
</evidence>
<evidence type="ECO:0000256" key="5">
    <source>
        <dbReference type="ARBA" id="ARBA00022806"/>
    </source>
</evidence>
<dbReference type="InterPro" id="IPR041851">
    <property type="entry name" value="RecD_N_sf"/>
</dbReference>
<evidence type="ECO:0000256" key="9">
    <source>
        <dbReference type="ARBA" id="ARBA00023204"/>
    </source>
</evidence>
<dbReference type="Gene3D" id="3.40.50.300">
    <property type="entry name" value="P-loop containing nucleotide triphosphate hydrolases"/>
    <property type="match status" value="3"/>
</dbReference>
<evidence type="ECO:0000259" key="12">
    <source>
        <dbReference type="Pfam" id="PF13538"/>
    </source>
</evidence>
<keyword evidence="3 11" id="KW-0227">DNA damage</keyword>
<reference evidence="15" key="1">
    <citation type="journal article" date="2019" name="Int. J. Syst. Evol. Microbiol.">
        <title>The Global Catalogue of Microorganisms (GCM) 10K type strain sequencing project: providing services to taxonomists for standard genome sequencing and annotation.</title>
        <authorList>
            <consortium name="The Broad Institute Genomics Platform"/>
            <consortium name="The Broad Institute Genome Sequencing Center for Infectious Disease"/>
            <person name="Wu L."/>
            <person name="Ma J."/>
        </authorList>
    </citation>
    <scope>NUCLEOTIDE SEQUENCE [LARGE SCALE GENOMIC DNA]</scope>
    <source>
        <strain evidence="15">JCM 18459</strain>
    </source>
</reference>
<evidence type="ECO:0000256" key="7">
    <source>
        <dbReference type="ARBA" id="ARBA00022840"/>
    </source>
</evidence>
<keyword evidence="5 11" id="KW-0347">Helicase</keyword>
<gene>
    <name evidence="11 14" type="primary">recD</name>
    <name evidence="14" type="ORF">GCM10023340_41280</name>
</gene>
<protein>
    <recommendedName>
        <fullName evidence="11">RecBCD enzyme subunit RecD</fullName>
        <ecNumber evidence="11">5.6.2.3</ecNumber>
    </recommendedName>
    <alternativeName>
        <fullName evidence="11">DNA 5'-3' helicase subunit RecD</fullName>
    </alternativeName>
    <alternativeName>
        <fullName evidence="11">Exonuclease V subunit RecD</fullName>
        <shortName evidence="11">ExoV subunit RecD</shortName>
    </alternativeName>
    <alternativeName>
        <fullName evidence="11">Helicase/nuclease RecBCD subunit RecD</fullName>
    </alternativeName>
</protein>
<dbReference type="InterPro" id="IPR006344">
    <property type="entry name" value="RecD"/>
</dbReference>
<dbReference type="Proteomes" id="UP001500221">
    <property type="component" value="Unassembled WGS sequence"/>
</dbReference>
<dbReference type="InterPro" id="IPR027785">
    <property type="entry name" value="UvrD-like_helicase_C"/>
</dbReference>
<comment type="catalytic activity">
    <reaction evidence="11">
        <text>ATP + H2O = ADP + phosphate + H(+)</text>
        <dbReference type="Rhea" id="RHEA:13065"/>
        <dbReference type="ChEBI" id="CHEBI:15377"/>
        <dbReference type="ChEBI" id="CHEBI:15378"/>
        <dbReference type="ChEBI" id="CHEBI:30616"/>
        <dbReference type="ChEBI" id="CHEBI:43474"/>
        <dbReference type="ChEBI" id="CHEBI:456216"/>
        <dbReference type="EC" id="5.6.2.3"/>
    </reaction>
</comment>
<name>A0ABP9Q6Q5_9ACTN</name>
<evidence type="ECO:0000313" key="15">
    <source>
        <dbReference type="Proteomes" id="UP001500221"/>
    </source>
</evidence>
<dbReference type="RefSeq" id="WP_345463362.1">
    <property type="nucleotide sequence ID" value="NZ_BAABKG010000006.1"/>
</dbReference>
<comment type="caution">
    <text evidence="14">The sequence shown here is derived from an EMBL/GenBank/DDBJ whole genome shotgun (WGS) entry which is preliminary data.</text>
</comment>
<dbReference type="Gene3D" id="1.10.10.1020">
    <property type="entry name" value="RecBCD complex, subunit RecD, N-terminal domain"/>
    <property type="match status" value="1"/>
</dbReference>
<evidence type="ECO:0000256" key="2">
    <source>
        <dbReference type="ARBA" id="ARBA00022741"/>
    </source>
</evidence>
<accession>A0ABP9Q6Q5</accession>
<keyword evidence="7 11" id="KW-0067">ATP-binding</keyword>
<dbReference type="HAMAP" id="MF_01487">
    <property type="entry name" value="RecD"/>
    <property type="match status" value="1"/>
</dbReference>
<evidence type="ECO:0000313" key="14">
    <source>
        <dbReference type="EMBL" id="GAA5155594.1"/>
    </source>
</evidence>
<evidence type="ECO:0000256" key="4">
    <source>
        <dbReference type="ARBA" id="ARBA00022801"/>
    </source>
</evidence>
<comment type="function">
    <text evidence="11">A helicase/nuclease that prepares dsDNA breaks (DSB) for recombinational DNA repair. Binds to DSBs and unwinds DNA via a highly rapid and processive ATP-dependent bidirectional helicase activity. Unwinds dsDNA until it encounters a Chi (crossover hotspot instigator) sequence from the 3' direction. Cuts ssDNA a few nucleotides 3' to the Chi site. The properties and activities of the enzyme are changed at Chi. The Chi-altered holoenzyme produces a long 3'-ssDNA overhang and facilitates RecA-binding to the ssDNA for homologous DNA recombination and repair. Holoenzyme degrades any linearized DNA that is unable to undergo homologous recombination. In the holoenzyme this subunit has ssDNA-dependent ATPase and 5'-3' helicase activity. When added to pre-assembled RecBC greatly stimulates nuclease activity and augments holoenzyme processivity. Negatively regulates the RecA-loading ability of RecBCD.</text>
</comment>
<dbReference type="PANTHER" id="PTHR43788:SF6">
    <property type="entry name" value="DNA HELICASE B"/>
    <property type="match status" value="1"/>
</dbReference>
<dbReference type="Pfam" id="PF21185">
    <property type="entry name" value="RecD_N"/>
    <property type="match status" value="1"/>
</dbReference>
<dbReference type="InterPro" id="IPR027417">
    <property type="entry name" value="P-loop_NTPase"/>
</dbReference>
<evidence type="ECO:0000259" key="13">
    <source>
        <dbReference type="Pfam" id="PF21185"/>
    </source>
</evidence>
<dbReference type="InterPro" id="IPR049550">
    <property type="entry name" value="RecD_N"/>
</dbReference>
<organism evidence="14 15">
    <name type="scientific">Nocardioides marinquilinus</name>
    <dbReference type="NCBI Taxonomy" id="1210400"/>
    <lineage>
        <taxon>Bacteria</taxon>
        <taxon>Bacillati</taxon>
        <taxon>Actinomycetota</taxon>
        <taxon>Actinomycetes</taxon>
        <taxon>Propionibacteriales</taxon>
        <taxon>Nocardioidaceae</taxon>
        <taxon>Nocardioides</taxon>
    </lineage>
</organism>
<proteinExistence type="inferred from homology"/>
<dbReference type="Pfam" id="PF13538">
    <property type="entry name" value="UvrD_C_2"/>
    <property type="match status" value="1"/>
</dbReference>
<comment type="similarity">
    <text evidence="11">Belongs to the RecD family.</text>
</comment>
<evidence type="ECO:0000256" key="11">
    <source>
        <dbReference type="HAMAP-Rule" id="MF_01487"/>
    </source>
</evidence>
<keyword evidence="10 11" id="KW-0413">Isomerase</keyword>